<dbReference type="InterPro" id="IPR007793">
    <property type="entry name" value="DivIVA_fam"/>
</dbReference>
<dbReference type="SUPFAM" id="SSF46984">
    <property type="entry name" value="Smac/diablo"/>
    <property type="match status" value="1"/>
</dbReference>
<evidence type="ECO:0000256" key="6">
    <source>
        <dbReference type="ARBA" id="ARBA00023306"/>
    </source>
</evidence>
<keyword evidence="3" id="KW-0963">Cytoplasm</keyword>
<keyword evidence="6" id="KW-0131">Cell cycle</keyword>
<name>A0A0B5Q880_CLOBE</name>
<dbReference type="PANTHER" id="PTHR35794:SF2">
    <property type="entry name" value="CELL DIVISION PROTEIN DIVIVA"/>
    <property type="match status" value="1"/>
</dbReference>
<dbReference type="STRING" id="1520.LF65_01808"/>
<dbReference type="Pfam" id="PF05103">
    <property type="entry name" value="DivIVA"/>
    <property type="match status" value="1"/>
</dbReference>
<dbReference type="GO" id="GO:0005737">
    <property type="term" value="C:cytoplasm"/>
    <property type="evidence" value="ECO:0007669"/>
    <property type="project" value="UniProtKB-SubCell"/>
</dbReference>
<proteinExistence type="inferred from homology"/>
<keyword evidence="4 8" id="KW-0132">Cell division</keyword>
<dbReference type="InterPro" id="IPR009062">
    <property type="entry name" value="Smac/DIABLO-like_sf"/>
</dbReference>
<accession>A0A0B5Q880</accession>
<evidence type="ECO:0000256" key="2">
    <source>
        <dbReference type="ARBA" id="ARBA00009008"/>
    </source>
</evidence>
<comment type="similarity">
    <text evidence="2">Belongs to the DivIVA family.</text>
</comment>
<dbReference type="Gene3D" id="6.10.250.660">
    <property type="match status" value="1"/>
</dbReference>
<evidence type="ECO:0000256" key="7">
    <source>
        <dbReference type="SAM" id="Coils"/>
    </source>
</evidence>
<organism evidence="8 9">
    <name type="scientific">Clostridium beijerinckii</name>
    <name type="common">Clostridium MP</name>
    <dbReference type="NCBI Taxonomy" id="1520"/>
    <lineage>
        <taxon>Bacteria</taxon>
        <taxon>Bacillati</taxon>
        <taxon>Bacillota</taxon>
        <taxon>Clostridia</taxon>
        <taxon>Eubacteriales</taxon>
        <taxon>Clostridiaceae</taxon>
        <taxon>Clostridium</taxon>
    </lineage>
</organism>
<protein>
    <submittedName>
        <fullName evidence="8">Cell division protein DivIVA</fullName>
    </submittedName>
</protein>
<dbReference type="GO" id="GO:0051301">
    <property type="term" value="P:cell division"/>
    <property type="evidence" value="ECO:0007669"/>
    <property type="project" value="UniProtKB-KW"/>
</dbReference>
<dbReference type="PANTHER" id="PTHR35794">
    <property type="entry name" value="CELL DIVISION PROTEIN DIVIVA"/>
    <property type="match status" value="1"/>
</dbReference>
<reference evidence="9" key="1">
    <citation type="submission" date="2014-12" db="EMBL/GenBank/DDBJ databases">
        <title>Genome sequence of Clostridium beijerinckii strain 59B.</title>
        <authorList>
            <person name="Little G.T."/>
            <person name="Minton N.P."/>
        </authorList>
    </citation>
    <scope>NUCLEOTIDE SEQUENCE [LARGE SCALE GENOMIC DNA]</scope>
    <source>
        <strain evidence="9">59B</strain>
    </source>
</reference>
<dbReference type="RefSeq" id="WP_041895733.1">
    <property type="nucleotide sequence ID" value="NZ_CP010086.2"/>
</dbReference>
<dbReference type="KEGG" id="cbei:LF65_01808"/>
<sequence>MKLTPMDINNKEFKKGLRGYNSDEVDEFLDEVVDNYEELYKENANLKEKLANLNEKVEHYSKIESTIQNTLILAQNAAEQAKNSAKKEAEFMMKNANETAQKVMDKAHNDVIQINDEYERVKQEFIKFRAKYRNFMNAQLETFDDLEKDFIKNYNVSDPIEDDEVTNIEKIVEKEVTSITSGLSENIEAEENDPSLNDELNEIKSFFVQGE</sequence>
<gene>
    <name evidence="8" type="ORF">LF65_01808</name>
</gene>
<evidence type="ECO:0000256" key="4">
    <source>
        <dbReference type="ARBA" id="ARBA00022618"/>
    </source>
</evidence>
<dbReference type="NCBIfam" id="TIGR03544">
    <property type="entry name" value="DivI1A_domain"/>
    <property type="match status" value="1"/>
</dbReference>
<dbReference type="AlphaFoldDB" id="A0A0B5Q880"/>
<dbReference type="InterPro" id="IPR019933">
    <property type="entry name" value="DivIVA_domain"/>
</dbReference>
<feature type="coiled-coil region" evidence="7">
    <location>
        <begin position="29"/>
        <end position="124"/>
    </location>
</feature>
<evidence type="ECO:0000313" key="8">
    <source>
        <dbReference type="EMBL" id="AJG98409.1"/>
    </source>
</evidence>
<dbReference type="Proteomes" id="UP000031866">
    <property type="component" value="Chromosome"/>
</dbReference>
<evidence type="ECO:0000256" key="5">
    <source>
        <dbReference type="ARBA" id="ARBA00023054"/>
    </source>
</evidence>
<comment type="subcellular location">
    <subcellularLocation>
        <location evidence="1">Cytoplasm</location>
    </subcellularLocation>
</comment>
<dbReference type="EMBL" id="CP010086">
    <property type="protein sequence ID" value="AJG98409.1"/>
    <property type="molecule type" value="Genomic_DNA"/>
</dbReference>
<dbReference type="OrthoDB" id="9815492at2"/>
<evidence type="ECO:0000256" key="3">
    <source>
        <dbReference type="ARBA" id="ARBA00022490"/>
    </source>
</evidence>
<evidence type="ECO:0000313" key="9">
    <source>
        <dbReference type="Proteomes" id="UP000031866"/>
    </source>
</evidence>
<keyword evidence="5 7" id="KW-0175">Coiled coil</keyword>
<evidence type="ECO:0000256" key="1">
    <source>
        <dbReference type="ARBA" id="ARBA00004496"/>
    </source>
</evidence>